<dbReference type="GO" id="GO:0005794">
    <property type="term" value="C:Golgi apparatus"/>
    <property type="evidence" value="ECO:0007669"/>
    <property type="project" value="TreeGrafter"/>
</dbReference>
<dbReference type="OMA" id="IYHSYLC"/>
<evidence type="ECO:0000256" key="4">
    <source>
        <dbReference type="ARBA" id="ARBA00022692"/>
    </source>
</evidence>
<reference evidence="12 13" key="1">
    <citation type="submission" date="2015-04" db="EMBL/GenBank/DDBJ databases">
        <authorList>
            <consortium name="Pathogen Informatics"/>
        </authorList>
    </citation>
    <scope>NUCLEOTIDE SEQUENCE [LARGE SCALE GENOMIC DNA]</scope>
    <source>
        <strain evidence="12 13">SGS1</strain>
    </source>
</reference>
<dbReference type="OrthoDB" id="9909019at2759"/>
<evidence type="ECO:0000256" key="3">
    <source>
        <dbReference type="ARBA" id="ARBA00022679"/>
    </source>
</evidence>
<dbReference type="InterPro" id="IPR001594">
    <property type="entry name" value="Palmitoyltrfase_DHHC"/>
</dbReference>
<organism evidence="12 13">
    <name type="scientific">Plasmodium relictum</name>
    <dbReference type="NCBI Taxonomy" id="85471"/>
    <lineage>
        <taxon>Eukaryota</taxon>
        <taxon>Sar</taxon>
        <taxon>Alveolata</taxon>
        <taxon>Apicomplexa</taxon>
        <taxon>Aconoidasida</taxon>
        <taxon>Haemosporida</taxon>
        <taxon>Plasmodiidae</taxon>
        <taxon>Plasmodium</taxon>
        <taxon>Plasmodium (Haemamoeba)</taxon>
    </lineage>
</organism>
<keyword evidence="6 10" id="KW-0472">Membrane</keyword>
<dbReference type="EMBL" id="LN835302">
    <property type="protein sequence ID" value="CRG99539.1"/>
    <property type="molecule type" value="Genomic_DNA"/>
</dbReference>
<dbReference type="PANTHER" id="PTHR22883:SF301">
    <property type="entry name" value="PALMITOYLTRANSFERASE ZDHHC12"/>
    <property type="match status" value="1"/>
</dbReference>
<dbReference type="PANTHER" id="PTHR22883">
    <property type="entry name" value="ZINC FINGER DHHC DOMAIN CONTAINING PROTEIN"/>
    <property type="match status" value="1"/>
</dbReference>
<name>A0A1J1H4Q6_PLARL</name>
<dbReference type="GeneID" id="39735641"/>
<dbReference type="PROSITE" id="PS50216">
    <property type="entry name" value="DHHC"/>
    <property type="match status" value="1"/>
</dbReference>
<dbReference type="Proteomes" id="UP000220158">
    <property type="component" value="Chromosome 7"/>
</dbReference>
<feature type="transmembrane region" description="Helical" evidence="10">
    <location>
        <begin position="30"/>
        <end position="50"/>
    </location>
</feature>
<evidence type="ECO:0000256" key="8">
    <source>
        <dbReference type="ARBA" id="ARBA00023288"/>
    </source>
</evidence>
<dbReference type="GO" id="GO:0019706">
    <property type="term" value="F:protein-cysteine S-palmitoyltransferase activity"/>
    <property type="evidence" value="ECO:0007669"/>
    <property type="project" value="UniProtKB-EC"/>
</dbReference>
<evidence type="ECO:0000256" key="10">
    <source>
        <dbReference type="RuleBase" id="RU079119"/>
    </source>
</evidence>
<keyword evidence="5 10" id="KW-1133">Transmembrane helix</keyword>
<evidence type="ECO:0000313" key="13">
    <source>
        <dbReference type="Proteomes" id="UP000220158"/>
    </source>
</evidence>
<keyword evidence="13" id="KW-1185">Reference proteome</keyword>
<evidence type="ECO:0000313" key="12">
    <source>
        <dbReference type="EMBL" id="CRG99539.1"/>
    </source>
</evidence>
<gene>
    <name evidence="12" type="primary">DHHC6</name>
    <name evidence="12" type="ORF">PRELSG_0730400</name>
</gene>
<protein>
    <recommendedName>
        <fullName evidence="10">Palmitoyltransferase</fullName>
        <ecNumber evidence="10">2.3.1.225</ecNumber>
    </recommendedName>
</protein>
<keyword evidence="8" id="KW-0449">Lipoprotein</keyword>
<dbReference type="InterPro" id="IPR039859">
    <property type="entry name" value="PFA4/ZDH16/20/ERF2-like"/>
</dbReference>
<evidence type="ECO:0000256" key="5">
    <source>
        <dbReference type="ARBA" id="ARBA00022989"/>
    </source>
</evidence>
<dbReference type="GO" id="GO:0005783">
    <property type="term" value="C:endoplasmic reticulum"/>
    <property type="evidence" value="ECO:0007669"/>
    <property type="project" value="TreeGrafter"/>
</dbReference>
<dbReference type="VEuPathDB" id="PlasmoDB:PRELSG_0730400"/>
<proteinExistence type="inferred from homology"/>
<comment type="catalytic activity">
    <reaction evidence="10">
        <text>L-cysteinyl-[protein] + hexadecanoyl-CoA = S-hexadecanoyl-L-cysteinyl-[protein] + CoA</text>
        <dbReference type="Rhea" id="RHEA:36683"/>
        <dbReference type="Rhea" id="RHEA-COMP:10131"/>
        <dbReference type="Rhea" id="RHEA-COMP:11032"/>
        <dbReference type="ChEBI" id="CHEBI:29950"/>
        <dbReference type="ChEBI" id="CHEBI:57287"/>
        <dbReference type="ChEBI" id="CHEBI:57379"/>
        <dbReference type="ChEBI" id="CHEBI:74151"/>
        <dbReference type="EC" id="2.3.1.225"/>
    </reaction>
</comment>
<feature type="transmembrane region" description="Helical" evidence="10">
    <location>
        <begin position="408"/>
        <end position="434"/>
    </location>
</feature>
<dbReference type="KEGG" id="prel:PRELSG_0730400"/>
<dbReference type="RefSeq" id="XP_028532544.1">
    <property type="nucleotide sequence ID" value="XM_028676013.1"/>
</dbReference>
<evidence type="ECO:0000256" key="9">
    <source>
        <dbReference type="ARBA" id="ARBA00023315"/>
    </source>
</evidence>
<keyword evidence="7" id="KW-0564">Palmitate</keyword>
<evidence type="ECO:0000256" key="2">
    <source>
        <dbReference type="ARBA" id="ARBA00008574"/>
    </source>
</evidence>
<dbReference type="Pfam" id="PF01529">
    <property type="entry name" value="DHHC"/>
    <property type="match status" value="1"/>
</dbReference>
<evidence type="ECO:0000256" key="6">
    <source>
        <dbReference type="ARBA" id="ARBA00023136"/>
    </source>
</evidence>
<dbReference type="GO" id="GO:0006612">
    <property type="term" value="P:protein targeting to membrane"/>
    <property type="evidence" value="ECO:0007669"/>
    <property type="project" value="TreeGrafter"/>
</dbReference>
<evidence type="ECO:0000259" key="11">
    <source>
        <dbReference type="Pfam" id="PF01529"/>
    </source>
</evidence>
<evidence type="ECO:0000256" key="1">
    <source>
        <dbReference type="ARBA" id="ARBA00004127"/>
    </source>
</evidence>
<feature type="transmembrane region" description="Helical" evidence="10">
    <location>
        <begin position="6"/>
        <end position="23"/>
    </location>
</feature>
<keyword evidence="4 10" id="KW-0812">Transmembrane</keyword>
<dbReference type="EC" id="2.3.1.225" evidence="10"/>
<feature type="transmembrane region" description="Helical" evidence="10">
    <location>
        <begin position="376"/>
        <end position="396"/>
    </location>
</feature>
<sequence>MINILPYVVVLFRFSVLITCINLKEKYNLILGKLNNLFFFYFVSFLLYIISSCRNPGYVTTCPLTYIKANNQELNYIREKNKNNIKKKINKTKNNKSSNCSVSSYESSLNSLSTSSTYEENQYDELDSLTIIHHENENTIITEKGIKKNLKQWKQLVDKNKIIIFKENEKYSNEMVKNRKNKKKYINYLDEKDHYKRKKREYVNSNRPNNIEEYINIYGKLQFYSKIRKYNFILQKMHKEMRNKTYRLRKMIKKYRNKHKPISLIEINKISCLLGNAKNTRPKEKKKKIQSSIMLHKINKNDIIFSKDIKTNNKTIFYLYNYKYYQYNTQLQYCIICNIFQPLRTKHCKICKRCVRTFDHHCPWINNCVAENNRCFFLLYLYFEDITICLSLKYISLAMYHLFFYENGFFYCWLIILFFILVFFFLMIFCLIIYHSYLCLINETTWENVSKKKISYLKNISKKHNNPFFLSYKKNVIIYFCYFPLPKISQKMRNFLFPFLLKKNIITFGKEGEIIWKKNTKSSYRSSHFFYRIVELNIFFLFSVLLFFFFKLKTFKWERI</sequence>
<feature type="transmembrane region" description="Helical" evidence="10">
    <location>
        <begin position="529"/>
        <end position="550"/>
    </location>
</feature>
<keyword evidence="3 10" id="KW-0808">Transferase</keyword>
<comment type="subcellular location">
    <subcellularLocation>
        <location evidence="1">Endomembrane system</location>
        <topology evidence="1">Multi-pass membrane protein</topology>
    </subcellularLocation>
</comment>
<dbReference type="AlphaFoldDB" id="A0A1J1H4Q6"/>
<keyword evidence="9 10" id="KW-0012">Acyltransferase</keyword>
<feature type="domain" description="Palmitoyltransferase DHHC" evidence="11">
    <location>
        <begin position="329"/>
        <end position="451"/>
    </location>
</feature>
<comment type="domain">
    <text evidence="10">The DHHC domain is required for palmitoyltransferase activity.</text>
</comment>
<accession>A0A1J1H4Q6</accession>
<evidence type="ECO:0000256" key="7">
    <source>
        <dbReference type="ARBA" id="ARBA00023139"/>
    </source>
</evidence>
<comment type="similarity">
    <text evidence="2 10">Belongs to the DHHC palmitoyltransferase family.</text>
</comment>